<reference evidence="7" key="1">
    <citation type="submission" date="2020-08" db="EMBL/GenBank/DDBJ databases">
        <title>Paracoccus amoyensis sp. nov., isolated from the surface seawater at coast of Xiamen, Fujian.</title>
        <authorList>
            <person name="Lyu L."/>
        </authorList>
    </citation>
    <scope>NUCLEOTIDE SEQUENCE</scope>
    <source>
        <strain evidence="7">11-3</strain>
    </source>
</reference>
<evidence type="ECO:0000256" key="4">
    <source>
        <dbReference type="ARBA" id="ARBA00022967"/>
    </source>
</evidence>
<dbReference type="InterPro" id="IPR003593">
    <property type="entry name" value="AAA+_ATPase"/>
</dbReference>
<keyword evidence="4" id="KW-1278">Translocase</keyword>
<evidence type="ECO:0000256" key="5">
    <source>
        <dbReference type="ARBA" id="ARBA00037066"/>
    </source>
</evidence>
<dbReference type="GO" id="GO:0016887">
    <property type="term" value="F:ATP hydrolysis activity"/>
    <property type="evidence" value="ECO:0007669"/>
    <property type="project" value="InterPro"/>
</dbReference>
<keyword evidence="8" id="KW-1185">Reference proteome</keyword>
<dbReference type="InterPro" id="IPR017871">
    <property type="entry name" value="ABC_transporter-like_CS"/>
</dbReference>
<sequence>MMLLSLKNIHVTRRNRVILDQVSLSLKEGEFIGLIGPNGAGKSTLMEVALGLLSFTGQSNLAQMGAAERARTAAYLPQAREIAWPVSVEDLVALGRIPWPGSGRSQNDAEAIDIAINRLGLQNFRKRTALRLSGGEQNRALIARALAQDTPLLLADEPAAGLDPAQQLACMGLFRDLAREGRGVLASVHDLGLAARYCTRLVLLAEKHVLADGVPEDVLTDAMLHRAFGIRVRRVQTPDGLAILPLPA</sequence>
<dbReference type="Proteomes" id="UP000608594">
    <property type="component" value="Unassembled WGS sequence"/>
</dbReference>
<evidence type="ECO:0000256" key="2">
    <source>
        <dbReference type="ARBA" id="ARBA00022741"/>
    </source>
</evidence>
<name>A0A926G9R2_9RHOB</name>
<dbReference type="RefSeq" id="WP_187793979.1">
    <property type="nucleotide sequence ID" value="NZ_JACOQL010000003.1"/>
</dbReference>
<evidence type="ECO:0000256" key="3">
    <source>
        <dbReference type="ARBA" id="ARBA00022840"/>
    </source>
</evidence>
<comment type="caution">
    <text evidence="7">The sequence shown here is derived from an EMBL/GenBank/DDBJ whole genome shotgun (WGS) entry which is preliminary data.</text>
</comment>
<dbReference type="PROSITE" id="PS50893">
    <property type="entry name" value="ABC_TRANSPORTER_2"/>
    <property type="match status" value="1"/>
</dbReference>
<keyword evidence="2" id="KW-0547">Nucleotide-binding</keyword>
<feature type="domain" description="ABC transporter" evidence="6">
    <location>
        <begin position="4"/>
        <end position="231"/>
    </location>
</feature>
<accession>A0A926G9R2</accession>
<evidence type="ECO:0000313" key="7">
    <source>
        <dbReference type="EMBL" id="MBC9247068.1"/>
    </source>
</evidence>
<organism evidence="7 8">
    <name type="scientific">Paracoccus amoyensis</name>
    <dbReference type="NCBI Taxonomy" id="2760093"/>
    <lineage>
        <taxon>Bacteria</taxon>
        <taxon>Pseudomonadati</taxon>
        <taxon>Pseudomonadota</taxon>
        <taxon>Alphaproteobacteria</taxon>
        <taxon>Rhodobacterales</taxon>
        <taxon>Paracoccaceae</taxon>
        <taxon>Paracoccus</taxon>
    </lineage>
</organism>
<evidence type="ECO:0000259" key="6">
    <source>
        <dbReference type="PROSITE" id="PS50893"/>
    </source>
</evidence>
<dbReference type="PROSITE" id="PS00211">
    <property type="entry name" value="ABC_TRANSPORTER_1"/>
    <property type="match status" value="1"/>
</dbReference>
<proteinExistence type="predicted"/>
<gene>
    <name evidence="7" type="ORF">H4P12_10125</name>
</gene>
<evidence type="ECO:0000313" key="8">
    <source>
        <dbReference type="Proteomes" id="UP000608594"/>
    </source>
</evidence>
<dbReference type="Pfam" id="PF00005">
    <property type="entry name" value="ABC_tran"/>
    <property type="match status" value="1"/>
</dbReference>
<dbReference type="PANTHER" id="PTHR42794">
    <property type="entry name" value="HEMIN IMPORT ATP-BINDING PROTEIN HMUV"/>
    <property type="match status" value="1"/>
</dbReference>
<keyword evidence="3 7" id="KW-0067">ATP-binding</keyword>
<dbReference type="InterPro" id="IPR003439">
    <property type="entry name" value="ABC_transporter-like_ATP-bd"/>
</dbReference>
<evidence type="ECO:0000256" key="1">
    <source>
        <dbReference type="ARBA" id="ARBA00022448"/>
    </source>
</evidence>
<protein>
    <submittedName>
        <fullName evidence="7">ABC transporter ATP-binding protein</fullName>
    </submittedName>
</protein>
<comment type="function">
    <text evidence="5">Part of the ABC transporter complex HmuTUV involved in hemin import. Responsible for energy coupling to the transport system.</text>
</comment>
<dbReference type="SMART" id="SM00382">
    <property type="entry name" value="AAA"/>
    <property type="match status" value="1"/>
</dbReference>
<dbReference type="AlphaFoldDB" id="A0A926G9R2"/>
<dbReference type="InterPro" id="IPR027417">
    <property type="entry name" value="P-loop_NTPase"/>
</dbReference>
<keyword evidence="1" id="KW-0813">Transport</keyword>
<dbReference type="Gene3D" id="3.40.50.300">
    <property type="entry name" value="P-loop containing nucleotide triphosphate hydrolases"/>
    <property type="match status" value="1"/>
</dbReference>
<dbReference type="GO" id="GO:0005524">
    <property type="term" value="F:ATP binding"/>
    <property type="evidence" value="ECO:0007669"/>
    <property type="project" value="UniProtKB-KW"/>
</dbReference>
<dbReference type="PANTHER" id="PTHR42794:SF1">
    <property type="entry name" value="HEMIN IMPORT ATP-BINDING PROTEIN HMUV"/>
    <property type="match status" value="1"/>
</dbReference>
<dbReference type="EMBL" id="JACOQL010000003">
    <property type="protein sequence ID" value="MBC9247068.1"/>
    <property type="molecule type" value="Genomic_DNA"/>
</dbReference>
<dbReference type="SUPFAM" id="SSF52540">
    <property type="entry name" value="P-loop containing nucleoside triphosphate hydrolases"/>
    <property type="match status" value="1"/>
</dbReference>